<comment type="caution">
    <text evidence="1">The sequence shown here is derived from an EMBL/GenBank/DDBJ whole genome shotgun (WGS) entry which is preliminary data.</text>
</comment>
<dbReference type="InterPro" id="IPR036514">
    <property type="entry name" value="SGNH_hydro_sf"/>
</dbReference>
<dbReference type="GO" id="GO:0016788">
    <property type="term" value="F:hydrolase activity, acting on ester bonds"/>
    <property type="evidence" value="ECO:0007669"/>
    <property type="project" value="UniProtKB-ARBA"/>
</dbReference>
<protein>
    <submittedName>
        <fullName evidence="1">Uncharacterized protein</fullName>
    </submittedName>
</protein>
<evidence type="ECO:0000313" key="1">
    <source>
        <dbReference type="EMBL" id="PPC74644.1"/>
    </source>
</evidence>
<dbReference type="SUPFAM" id="SSF52266">
    <property type="entry name" value="SGNH hydrolase"/>
    <property type="match status" value="1"/>
</dbReference>
<reference evidence="1 2" key="1">
    <citation type="submission" date="2018-02" db="EMBL/GenBank/DDBJ databases">
        <title>novel marine gammaproteobacteria from coastal saline agro ecosystem.</title>
        <authorList>
            <person name="Krishnan R."/>
            <person name="Ramesh Kumar N."/>
        </authorList>
    </citation>
    <scope>NUCLEOTIDE SEQUENCE [LARGE SCALE GENOMIC DNA]</scope>
    <source>
        <strain evidence="1 2">228</strain>
    </source>
</reference>
<proteinExistence type="predicted"/>
<dbReference type="AlphaFoldDB" id="A0A2S5KIJ7"/>
<organism evidence="1 2">
    <name type="scientific">Proteobacteria bacterium 228</name>
    <dbReference type="NCBI Taxonomy" id="2083153"/>
    <lineage>
        <taxon>Bacteria</taxon>
        <taxon>Pseudomonadati</taxon>
        <taxon>Pseudomonadota</taxon>
    </lineage>
</organism>
<evidence type="ECO:0000313" key="2">
    <source>
        <dbReference type="Proteomes" id="UP000238196"/>
    </source>
</evidence>
<gene>
    <name evidence="1" type="ORF">C4K68_25360</name>
</gene>
<dbReference type="EMBL" id="PRLP01000143">
    <property type="protein sequence ID" value="PPC74644.1"/>
    <property type="molecule type" value="Genomic_DNA"/>
</dbReference>
<dbReference type="Proteomes" id="UP000238196">
    <property type="component" value="Unassembled WGS sequence"/>
</dbReference>
<dbReference type="OrthoDB" id="5363708at2"/>
<accession>A0A2S5KIJ7</accession>
<name>A0A2S5KIJ7_9PROT</name>
<sequence>MNVFMLGGSNTIIKDGLNSGWPTEVRVKNCAIGASSAIQNLYSFLKVKHEIGIEDLVITESNVNDSFNLSTHGKQYIDVILGNIDALYYELNRVHCKKVVLIMPFRDYLARQEPQEFVDIVNARHRLNANNYGFYLLDLASIFENENPDDLKYLLTDARHPLQAIMFEISRNIGRYFLKNENSSTSSVEAPQREYHYILSFEGLDDLSVLKKNSVFKESTFPLQKPYRITAKYKGLDLIGIGTWSDAQSKAVIKNSDNEVIKPFNSLNSFNEIIAPITIDGDTWISSCLDARKNTEGSINCSNATPTDIVLLTGLLFRRKEFCVDLNGNKEKSKHVDFLVPQLKTYITTLKFYLLKNEEYFHRVELDVDKIIEISERIKNLDYEAGLYLLKVAFNIRPSPGIQKKLDNYNLE</sequence>
<dbReference type="Gene3D" id="3.40.50.1110">
    <property type="entry name" value="SGNH hydrolase"/>
    <property type="match status" value="1"/>
</dbReference>